<dbReference type="Pfam" id="PF13174">
    <property type="entry name" value="TPR_6"/>
    <property type="match status" value="1"/>
</dbReference>
<accession>A0A0K2V4U7</accession>
<dbReference type="GO" id="GO:0019894">
    <property type="term" value="F:kinesin binding"/>
    <property type="evidence" value="ECO:0007669"/>
    <property type="project" value="TreeGrafter"/>
</dbReference>
<dbReference type="OrthoDB" id="1926212at2759"/>
<dbReference type="Gene3D" id="1.25.40.10">
    <property type="entry name" value="Tetratricopeptide repeat domain"/>
    <property type="match status" value="2"/>
</dbReference>
<keyword evidence="3" id="KW-0969">Cilium</keyword>
<name>A0A0K2V4U7_LEPSM</name>
<feature type="region of interest" description="Disordered" evidence="2">
    <location>
        <begin position="756"/>
        <end position="811"/>
    </location>
</feature>
<dbReference type="Pfam" id="PF13181">
    <property type="entry name" value="TPR_8"/>
    <property type="match status" value="1"/>
</dbReference>
<feature type="repeat" description="TPR" evidence="1">
    <location>
        <begin position="616"/>
        <end position="649"/>
    </location>
</feature>
<dbReference type="GO" id="GO:0005814">
    <property type="term" value="C:centriole"/>
    <property type="evidence" value="ECO:0007669"/>
    <property type="project" value="TreeGrafter"/>
</dbReference>
<reference evidence="3" key="1">
    <citation type="submission" date="2014-05" db="EMBL/GenBank/DDBJ databases">
        <authorList>
            <person name="Chronopoulou M."/>
        </authorList>
    </citation>
    <scope>NUCLEOTIDE SEQUENCE</scope>
    <source>
        <tissue evidence="3">Whole organism</tissue>
    </source>
</reference>
<keyword evidence="3" id="KW-0966">Cell projection</keyword>
<dbReference type="EMBL" id="HACA01027615">
    <property type="protein sequence ID" value="CDW44976.1"/>
    <property type="molecule type" value="Transcribed_RNA"/>
</dbReference>
<sequence length="811" mass="91535">MMTNVHLAPSDDDDLYAGFGQEEVDPALQTDELEYDEVFQAALKTSVRPPGTSSGNRRMTGRLGTGAGMRTALRTSSLPPGTANRPMTGIRGAGYPGKNSGSRPLFDPLNASGRVVSSPGLETKKEETPEEKIRSLEGRINSLIEESCFASSRGEKKLALERAKESSTKERSLARLREQASLKDTHNLDLTFSVLFNFANQYALNEMYTEALNAYQVITKNRMFNNAGRLKVNMGNIYFKLGQYAKAIKFYRMALDQVPNTHKSMRIKIMQNIGILFVKMGQYSDACSSFEWIMSEQPDSKTGLHLILCYYAMGDKERTKNAFQQLLDVVIEDEEGEKYVAINDDPLSNLIIEAIKNDNLRRIERSKKQESEYCILTAAKLISPMIEDNYTQGYNWCVDSIKKSAISQLANDLEINKAVMYLKQKEFGQAVETLQAFEKQETKVASTAATNLSFIYFLQGQIDESQMYAEIGREADSYNAAAFVNLGNCCFQKGDYEKAKELYNVALENDASCIEALYNLGLSHKKLRSYEEALACFFKLHSIVRNYSHILYQIAHIYELNGDIDQSIEWYLKLLGLVPTDPVILHKLGHLFDNEGDKQQAYQYHYESYRYYPSNLEVIDWLGSYYIEMQISEKAIDYFERAALMQPDEVKWQLMIASCFRRSGNYHKALETYSSIHKTFPSNVECLKFLVKLCSDMGLPEASDYGQKLKRIEKSRNSGGSSSSRRASRNSSAVSEEARSLSGRRRFPASYLEEESLDEEFVTSSFKSGNAVESGYNDPLGPLPTRPKTGMAKNDGDDFGDDDIGEDLLPE</sequence>
<dbReference type="SMART" id="SM00028">
    <property type="entry name" value="TPR"/>
    <property type="match status" value="11"/>
</dbReference>
<dbReference type="InterPro" id="IPR011990">
    <property type="entry name" value="TPR-like_helical_dom_sf"/>
</dbReference>
<feature type="compositionally biased region" description="Acidic residues" evidence="2">
    <location>
        <begin position="797"/>
        <end position="811"/>
    </location>
</feature>
<dbReference type="AlphaFoldDB" id="A0A0K2V4U7"/>
<dbReference type="GO" id="GO:0042073">
    <property type="term" value="P:intraciliary transport"/>
    <property type="evidence" value="ECO:0007669"/>
    <property type="project" value="TreeGrafter"/>
</dbReference>
<feature type="repeat" description="TPR" evidence="1">
    <location>
        <begin position="480"/>
        <end position="513"/>
    </location>
</feature>
<dbReference type="GO" id="GO:0097730">
    <property type="term" value="C:non-motile cilium"/>
    <property type="evidence" value="ECO:0007669"/>
    <property type="project" value="TreeGrafter"/>
</dbReference>
<feature type="repeat" description="TPR" evidence="1">
    <location>
        <begin position="228"/>
        <end position="261"/>
    </location>
</feature>
<feature type="repeat" description="TPR" evidence="1">
    <location>
        <begin position="548"/>
        <end position="581"/>
    </location>
</feature>
<feature type="region of interest" description="Disordered" evidence="2">
    <location>
        <begin position="72"/>
        <end position="130"/>
    </location>
</feature>
<keyword evidence="3" id="KW-0282">Flagellum</keyword>
<organism evidence="3">
    <name type="scientific">Lepeophtheirus salmonis</name>
    <name type="common">Salmon louse</name>
    <name type="synonym">Caligus salmonis</name>
    <dbReference type="NCBI Taxonomy" id="72036"/>
    <lineage>
        <taxon>Eukaryota</taxon>
        <taxon>Metazoa</taxon>
        <taxon>Ecdysozoa</taxon>
        <taxon>Arthropoda</taxon>
        <taxon>Crustacea</taxon>
        <taxon>Multicrustacea</taxon>
        <taxon>Hexanauplia</taxon>
        <taxon>Copepoda</taxon>
        <taxon>Siphonostomatoida</taxon>
        <taxon>Caligidae</taxon>
        <taxon>Lepeophtheirus</taxon>
    </lineage>
</organism>
<dbReference type="PROSITE" id="PS50293">
    <property type="entry name" value="TPR_REGION"/>
    <property type="match status" value="1"/>
</dbReference>
<dbReference type="GO" id="GO:1905515">
    <property type="term" value="P:non-motile cilium assembly"/>
    <property type="evidence" value="ECO:0007669"/>
    <property type="project" value="TreeGrafter"/>
</dbReference>
<dbReference type="FunFam" id="1.25.40.10:FF:000468">
    <property type="entry name" value="Intraflagellar transport 88 homolog"/>
    <property type="match status" value="1"/>
</dbReference>
<keyword evidence="1" id="KW-0802">TPR repeat</keyword>
<dbReference type="PANTHER" id="PTHR44117:SF1">
    <property type="entry name" value="INTRAFLAGELLAR TRANSPORT PROTEIN 88 HOMOLOG"/>
    <property type="match status" value="1"/>
</dbReference>
<feature type="region of interest" description="Disordered" evidence="2">
    <location>
        <begin position="1"/>
        <end position="29"/>
    </location>
</feature>
<dbReference type="SUPFAM" id="SSF48452">
    <property type="entry name" value="TPR-like"/>
    <property type="match status" value="1"/>
</dbReference>
<dbReference type="GO" id="GO:0036064">
    <property type="term" value="C:ciliary basal body"/>
    <property type="evidence" value="ECO:0007669"/>
    <property type="project" value="TreeGrafter"/>
</dbReference>
<dbReference type="Pfam" id="PF13432">
    <property type="entry name" value="TPR_16"/>
    <property type="match status" value="1"/>
</dbReference>
<evidence type="ECO:0000313" key="3">
    <source>
        <dbReference type="EMBL" id="CDW44976.1"/>
    </source>
</evidence>
<protein>
    <submittedName>
        <fullName evidence="3">Intraflagellar transport protein 88 homolog [Monodelphis domestica]</fullName>
    </submittedName>
</protein>
<dbReference type="SUPFAM" id="SSF81901">
    <property type="entry name" value="HCP-like"/>
    <property type="match status" value="1"/>
</dbReference>
<evidence type="ECO:0000256" key="2">
    <source>
        <dbReference type="SAM" id="MobiDB-lite"/>
    </source>
</evidence>
<dbReference type="FunFam" id="1.25.40.10:FF:000106">
    <property type="entry name" value="Intraflagellar transport 88 homolog (Chlamydomonas)"/>
    <property type="match status" value="1"/>
</dbReference>
<feature type="repeat" description="TPR" evidence="1">
    <location>
        <begin position="267"/>
        <end position="300"/>
    </location>
</feature>
<feature type="compositionally biased region" description="Low complexity" evidence="2">
    <location>
        <begin position="717"/>
        <end position="735"/>
    </location>
</feature>
<dbReference type="GO" id="GO:0097546">
    <property type="term" value="C:ciliary base"/>
    <property type="evidence" value="ECO:0007669"/>
    <property type="project" value="TreeGrafter"/>
</dbReference>
<dbReference type="PROSITE" id="PS50005">
    <property type="entry name" value="TPR"/>
    <property type="match status" value="5"/>
</dbReference>
<proteinExistence type="predicted"/>
<dbReference type="PANTHER" id="PTHR44117">
    <property type="entry name" value="INTRAFLAGELLAR TRANSPORT PROTEIN 88 HOMOLOG"/>
    <property type="match status" value="1"/>
</dbReference>
<dbReference type="Pfam" id="PF13414">
    <property type="entry name" value="TPR_11"/>
    <property type="match status" value="1"/>
</dbReference>
<dbReference type="InterPro" id="IPR019734">
    <property type="entry name" value="TPR_rpt"/>
</dbReference>
<feature type="region of interest" description="Disordered" evidence="2">
    <location>
        <begin position="712"/>
        <end position="739"/>
    </location>
</feature>
<dbReference type="Pfam" id="PF00515">
    <property type="entry name" value="TPR_1"/>
    <property type="match status" value="1"/>
</dbReference>
<evidence type="ECO:0000256" key="1">
    <source>
        <dbReference type="PROSITE-ProRule" id="PRU00339"/>
    </source>
</evidence>